<comment type="caution">
    <text evidence="1">The sequence shown here is derived from an EMBL/GenBank/DDBJ whole genome shotgun (WGS) entry which is preliminary data.</text>
</comment>
<sequence>MRRGFVERPATRHVDDFEVTVASAHGIESDARAAQPQHHESRVLALALDAQIHVLDDHAVRQRDRRALEAMEHDVPLPIDLGQAGRQRLFDPGLREWNLLRQRIDRPPQGHR</sequence>
<evidence type="ECO:0000313" key="2">
    <source>
        <dbReference type="Proteomes" id="UP000061665"/>
    </source>
</evidence>
<evidence type="ECO:0000313" key="1">
    <source>
        <dbReference type="EMBL" id="KVM35505.1"/>
    </source>
</evidence>
<dbReference type="EMBL" id="LOZE01000040">
    <property type="protein sequence ID" value="KVM35505.1"/>
    <property type="molecule type" value="Genomic_DNA"/>
</dbReference>
<proteinExistence type="predicted"/>
<accession>A0AB73G5E2</accession>
<gene>
    <name evidence="1" type="ORF">WJ53_31865</name>
</gene>
<dbReference type="AlphaFoldDB" id="A0AB73G5E2"/>
<protein>
    <submittedName>
        <fullName evidence="1">Uncharacterized protein</fullName>
    </submittedName>
</protein>
<organism evidence="1 2">
    <name type="scientific">Burkholderia ubonensis</name>
    <dbReference type="NCBI Taxonomy" id="101571"/>
    <lineage>
        <taxon>Bacteria</taxon>
        <taxon>Pseudomonadati</taxon>
        <taxon>Pseudomonadota</taxon>
        <taxon>Betaproteobacteria</taxon>
        <taxon>Burkholderiales</taxon>
        <taxon>Burkholderiaceae</taxon>
        <taxon>Burkholderia</taxon>
        <taxon>Burkholderia cepacia complex</taxon>
    </lineage>
</organism>
<name>A0AB73G5E2_9BURK</name>
<reference evidence="1 2" key="1">
    <citation type="submission" date="2015-11" db="EMBL/GenBank/DDBJ databases">
        <title>Expanding the genomic diversity of Burkholderia species for the development of highly accurate diagnostics.</title>
        <authorList>
            <person name="Sahl J."/>
            <person name="Keim P."/>
            <person name="Wagner D."/>
        </authorList>
    </citation>
    <scope>NUCLEOTIDE SEQUENCE [LARGE SCALE GENOMIC DNA]</scope>
    <source>
        <strain evidence="1 2">MSMB2058</strain>
    </source>
</reference>
<dbReference type="Proteomes" id="UP000061665">
    <property type="component" value="Unassembled WGS sequence"/>
</dbReference>